<feature type="transmembrane region" description="Helical" evidence="7">
    <location>
        <begin position="311"/>
        <end position="334"/>
    </location>
</feature>
<feature type="transmembrane region" description="Helical" evidence="7">
    <location>
        <begin position="110"/>
        <end position="132"/>
    </location>
</feature>
<feature type="region of interest" description="Disordered" evidence="6">
    <location>
        <begin position="523"/>
        <end position="547"/>
    </location>
</feature>
<dbReference type="Pfam" id="PF07690">
    <property type="entry name" value="MFS_1"/>
    <property type="match status" value="1"/>
</dbReference>
<feature type="transmembrane region" description="Helical" evidence="7">
    <location>
        <begin position="237"/>
        <end position="255"/>
    </location>
</feature>
<dbReference type="InterPro" id="IPR011701">
    <property type="entry name" value="MFS"/>
</dbReference>
<evidence type="ECO:0000256" key="1">
    <source>
        <dbReference type="ARBA" id="ARBA00004141"/>
    </source>
</evidence>
<evidence type="ECO:0000256" key="7">
    <source>
        <dbReference type="SAM" id="Phobius"/>
    </source>
</evidence>
<evidence type="ECO:0000256" key="5">
    <source>
        <dbReference type="ARBA" id="ARBA00023136"/>
    </source>
</evidence>
<accession>A0A916TXA9</accession>
<dbReference type="PROSITE" id="PS50850">
    <property type="entry name" value="MFS"/>
    <property type="match status" value="1"/>
</dbReference>
<dbReference type="Gene3D" id="1.20.1250.20">
    <property type="entry name" value="MFS general substrate transporter like domains"/>
    <property type="match status" value="2"/>
</dbReference>
<feature type="transmembrane region" description="Helical" evidence="7">
    <location>
        <begin position="85"/>
        <end position="104"/>
    </location>
</feature>
<evidence type="ECO:0000256" key="3">
    <source>
        <dbReference type="ARBA" id="ARBA00022692"/>
    </source>
</evidence>
<comment type="caution">
    <text evidence="9">The sequence shown here is derived from an EMBL/GenBank/DDBJ whole genome shotgun (WGS) entry which is preliminary data.</text>
</comment>
<feature type="transmembrane region" description="Helical" evidence="7">
    <location>
        <begin position="341"/>
        <end position="367"/>
    </location>
</feature>
<dbReference type="AlphaFoldDB" id="A0A916TXA9"/>
<feature type="transmembrane region" description="Helical" evidence="7">
    <location>
        <begin position="17"/>
        <end position="37"/>
    </location>
</feature>
<evidence type="ECO:0000256" key="2">
    <source>
        <dbReference type="ARBA" id="ARBA00022448"/>
    </source>
</evidence>
<proteinExistence type="predicted"/>
<dbReference type="InterPro" id="IPR020846">
    <property type="entry name" value="MFS_dom"/>
</dbReference>
<dbReference type="InterPro" id="IPR036259">
    <property type="entry name" value="MFS_trans_sf"/>
</dbReference>
<dbReference type="SUPFAM" id="SSF103473">
    <property type="entry name" value="MFS general substrate transporter"/>
    <property type="match status" value="1"/>
</dbReference>
<dbReference type="PANTHER" id="PTHR42718">
    <property type="entry name" value="MAJOR FACILITATOR SUPERFAMILY MULTIDRUG TRANSPORTER MFSC"/>
    <property type="match status" value="1"/>
</dbReference>
<dbReference type="Proteomes" id="UP000637002">
    <property type="component" value="Unassembled WGS sequence"/>
</dbReference>
<feature type="transmembrane region" description="Helical" evidence="7">
    <location>
        <begin position="205"/>
        <end position="225"/>
    </location>
</feature>
<reference evidence="9" key="2">
    <citation type="submission" date="2020-09" db="EMBL/GenBank/DDBJ databases">
        <authorList>
            <person name="Sun Q."/>
            <person name="Zhou Y."/>
        </authorList>
    </citation>
    <scope>NUCLEOTIDE SEQUENCE</scope>
    <source>
        <strain evidence="9">CGMCC 1.12919</strain>
    </source>
</reference>
<keyword evidence="3 7" id="KW-0812">Transmembrane</keyword>
<feature type="domain" description="Major facilitator superfamily (MFS) profile" evidence="8">
    <location>
        <begin position="19"/>
        <end position="516"/>
    </location>
</feature>
<keyword evidence="5 7" id="KW-0472">Membrane</keyword>
<feature type="compositionally biased region" description="Low complexity" evidence="6">
    <location>
        <begin position="535"/>
        <end position="547"/>
    </location>
</feature>
<dbReference type="GO" id="GO:0016020">
    <property type="term" value="C:membrane"/>
    <property type="evidence" value="ECO:0007669"/>
    <property type="project" value="UniProtKB-SubCell"/>
</dbReference>
<evidence type="ECO:0000313" key="10">
    <source>
        <dbReference type="Proteomes" id="UP000637002"/>
    </source>
</evidence>
<reference evidence="9" key="1">
    <citation type="journal article" date="2014" name="Int. J. Syst. Evol. Microbiol.">
        <title>Complete genome sequence of Corynebacterium casei LMG S-19264T (=DSM 44701T), isolated from a smear-ripened cheese.</title>
        <authorList>
            <consortium name="US DOE Joint Genome Institute (JGI-PGF)"/>
            <person name="Walter F."/>
            <person name="Albersmeier A."/>
            <person name="Kalinowski J."/>
            <person name="Ruckert C."/>
        </authorList>
    </citation>
    <scope>NUCLEOTIDE SEQUENCE</scope>
    <source>
        <strain evidence="9">CGMCC 1.12919</strain>
    </source>
</reference>
<organism evidence="9 10">
    <name type="scientific">Chelatococcus reniformis</name>
    <dbReference type="NCBI Taxonomy" id="1494448"/>
    <lineage>
        <taxon>Bacteria</taxon>
        <taxon>Pseudomonadati</taxon>
        <taxon>Pseudomonadota</taxon>
        <taxon>Alphaproteobacteria</taxon>
        <taxon>Hyphomicrobiales</taxon>
        <taxon>Chelatococcaceae</taxon>
        <taxon>Chelatococcus</taxon>
    </lineage>
</organism>
<name>A0A916TXA9_9HYPH</name>
<keyword evidence="4 7" id="KW-1133">Transmembrane helix</keyword>
<comment type="subcellular location">
    <subcellularLocation>
        <location evidence="1">Membrane</location>
        <topology evidence="1">Multi-pass membrane protein</topology>
    </subcellularLocation>
</comment>
<feature type="transmembrane region" description="Helical" evidence="7">
    <location>
        <begin position="487"/>
        <end position="511"/>
    </location>
</feature>
<dbReference type="GO" id="GO:0022857">
    <property type="term" value="F:transmembrane transporter activity"/>
    <property type="evidence" value="ECO:0007669"/>
    <property type="project" value="InterPro"/>
</dbReference>
<evidence type="ECO:0000256" key="6">
    <source>
        <dbReference type="SAM" id="MobiDB-lite"/>
    </source>
</evidence>
<feature type="transmembrane region" description="Helical" evidence="7">
    <location>
        <begin position="174"/>
        <end position="193"/>
    </location>
</feature>
<feature type="transmembrane region" description="Helical" evidence="7">
    <location>
        <begin position="57"/>
        <end position="78"/>
    </location>
</feature>
<dbReference type="EMBL" id="BMGG01000001">
    <property type="protein sequence ID" value="GGC45936.1"/>
    <property type="molecule type" value="Genomic_DNA"/>
</dbReference>
<evidence type="ECO:0000259" key="8">
    <source>
        <dbReference type="PROSITE" id="PS50850"/>
    </source>
</evidence>
<keyword evidence="10" id="KW-1185">Reference proteome</keyword>
<dbReference type="PANTHER" id="PTHR42718:SF9">
    <property type="entry name" value="MAJOR FACILITATOR SUPERFAMILY MULTIDRUG TRANSPORTER MFSC"/>
    <property type="match status" value="1"/>
</dbReference>
<feature type="transmembrane region" description="Helical" evidence="7">
    <location>
        <begin position="139"/>
        <end position="162"/>
    </location>
</feature>
<feature type="transmembrane region" description="Helical" evidence="7">
    <location>
        <begin position="373"/>
        <end position="393"/>
    </location>
</feature>
<protein>
    <submittedName>
        <fullName evidence="9">MFS transporter</fullName>
    </submittedName>
</protein>
<feature type="transmembrane region" description="Helical" evidence="7">
    <location>
        <begin position="275"/>
        <end position="291"/>
    </location>
</feature>
<gene>
    <name evidence="9" type="ORF">GCM10010994_01310</name>
</gene>
<evidence type="ECO:0000313" key="9">
    <source>
        <dbReference type="EMBL" id="GGC45936.1"/>
    </source>
</evidence>
<keyword evidence="2" id="KW-0813">Transport</keyword>
<sequence>MTPRPGGSFGLACPRPVYAAAAVLLGSFIVGFDTRLFSVGLPDLRGAYGLSFDQGAWLNTFATAPQILIAPAVAWLAATFGVRRLLFWPSLTYAAISLAVPMVHTWELLVTLHVVRALLLGVFIPATIMIIFRNLPIGWWVPALAIYAFRLTFSLNTGPLLIGLYDAHLGWQWIYWQDMILAPIVGLLVRLGTPRERVDVELLRRADWGGMALLGTGWMLIYAALDQGNRLDWFESGLITCLMAGGAVLVVLFFLNELLVRAPWASHKVIAKRNVSLGILIIFAYTATSLSNSQLVPGFLMSVIGLRPEEIGWTVFVTSALPLLVTTPLAVLLLGRLDARLTMLIGFIAFAVAAKLGMGLTTLWAPWTFAPMMLLQSIGQGFTLLAAIVFILASSDPKQATAAAAYIQVVRLGGAETATTLMATFLVHREQLHSYLLGLNMPAGGANTHSALDRLAHAFAGSESSPEALVARGLSSLHAIVGQQANALAYIDGFQMAFCIALAGLVLVALLGRVPAGPLSPHPGRLPAAAPPAPAGGRTAATQFPAK</sequence>
<evidence type="ECO:0000256" key="4">
    <source>
        <dbReference type="ARBA" id="ARBA00022989"/>
    </source>
</evidence>